<gene>
    <name evidence="1" type="ORF">VRLFYP33_00008</name>
</gene>
<reference evidence="1" key="1">
    <citation type="submission" date="2019-11" db="EMBL/GenBank/DDBJ databases">
        <authorList>
            <person name="Feng L."/>
        </authorList>
    </citation>
    <scope>NUCLEOTIDE SEQUENCE</scope>
    <source>
        <strain evidence="1">VrattiLFYP33</strain>
    </source>
</reference>
<accession>A0A6N2ZHW0</accession>
<protein>
    <submittedName>
        <fullName evidence="1">Uncharacterized protein</fullName>
    </submittedName>
</protein>
<sequence>MSDIKKVEDRLLEKETERLNTIKDSLNLGEKHPEEEKVEVDTGNKVYDKLLEKEIKRMNVQEEELGLKK</sequence>
<dbReference type="RefSeq" id="WP_021842383.1">
    <property type="nucleotide sequence ID" value="NZ_CACRUX010000017.1"/>
</dbReference>
<organism evidence="1">
    <name type="scientific">Veillonella ratti</name>
    <dbReference type="NCBI Taxonomy" id="103892"/>
    <lineage>
        <taxon>Bacteria</taxon>
        <taxon>Bacillati</taxon>
        <taxon>Bacillota</taxon>
        <taxon>Negativicutes</taxon>
        <taxon>Veillonellales</taxon>
        <taxon>Veillonellaceae</taxon>
        <taxon>Veillonella</taxon>
    </lineage>
</organism>
<name>A0A6N2ZHW0_9FIRM</name>
<evidence type="ECO:0000313" key="1">
    <source>
        <dbReference type="EMBL" id="VYT79165.1"/>
    </source>
</evidence>
<dbReference type="AlphaFoldDB" id="A0A6N2ZHW0"/>
<proteinExistence type="predicted"/>
<dbReference type="EMBL" id="CACRUX010000017">
    <property type="protein sequence ID" value="VYT79165.1"/>
    <property type="molecule type" value="Genomic_DNA"/>
</dbReference>